<sequence length="82" mass="9351">MINWKSLCPLLFHSRNGLFQIKVGDREELANPIGTCSRLNFDTGRQVYGLLFGIFSYEWHSDFVQLKARLPWGATTDTASTL</sequence>
<keyword evidence="2" id="KW-1185">Reference proteome</keyword>
<proteinExistence type="predicted"/>
<protein>
    <submittedName>
        <fullName evidence="1">Uncharacterized protein</fullName>
    </submittedName>
</protein>
<dbReference type="EMBL" id="BMAV01021839">
    <property type="protein sequence ID" value="GFY76335.1"/>
    <property type="molecule type" value="Genomic_DNA"/>
</dbReference>
<dbReference type="AlphaFoldDB" id="A0A8X6YSN8"/>
<evidence type="ECO:0000313" key="2">
    <source>
        <dbReference type="Proteomes" id="UP000886998"/>
    </source>
</evidence>
<reference evidence="1" key="1">
    <citation type="submission" date="2020-08" db="EMBL/GenBank/DDBJ databases">
        <title>Multicomponent nature underlies the extraordinary mechanical properties of spider dragline silk.</title>
        <authorList>
            <person name="Kono N."/>
            <person name="Nakamura H."/>
            <person name="Mori M."/>
            <person name="Yoshida Y."/>
            <person name="Ohtoshi R."/>
            <person name="Malay A.D."/>
            <person name="Moran D.A.P."/>
            <person name="Tomita M."/>
            <person name="Numata K."/>
            <person name="Arakawa K."/>
        </authorList>
    </citation>
    <scope>NUCLEOTIDE SEQUENCE</scope>
</reference>
<accession>A0A8X6YSN8</accession>
<name>A0A8X6YSN8_9ARAC</name>
<dbReference type="Proteomes" id="UP000886998">
    <property type="component" value="Unassembled WGS sequence"/>
</dbReference>
<comment type="caution">
    <text evidence="1">The sequence shown here is derived from an EMBL/GenBank/DDBJ whole genome shotgun (WGS) entry which is preliminary data.</text>
</comment>
<organism evidence="1 2">
    <name type="scientific">Trichonephila inaurata madagascariensis</name>
    <dbReference type="NCBI Taxonomy" id="2747483"/>
    <lineage>
        <taxon>Eukaryota</taxon>
        <taxon>Metazoa</taxon>
        <taxon>Ecdysozoa</taxon>
        <taxon>Arthropoda</taxon>
        <taxon>Chelicerata</taxon>
        <taxon>Arachnida</taxon>
        <taxon>Araneae</taxon>
        <taxon>Araneomorphae</taxon>
        <taxon>Entelegynae</taxon>
        <taxon>Araneoidea</taxon>
        <taxon>Nephilidae</taxon>
        <taxon>Trichonephila</taxon>
        <taxon>Trichonephila inaurata</taxon>
    </lineage>
</organism>
<evidence type="ECO:0000313" key="1">
    <source>
        <dbReference type="EMBL" id="GFY76335.1"/>
    </source>
</evidence>
<gene>
    <name evidence="1" type="ORF">TNIN_89611</name>
</gene>